<reference evidence="8" key="1">
    <citation type="submission" date="2017-02" db="EMBL/GenBank/DDBJ databases">
        <title>Comparative genomics and description of representatives of a novel lineage of planctomycetes thriving in anoxic sediments.</title>
        <authorList>
            <person name="Spring S."/>
            <person name="Bunk B."/>
            <person name="Sproer C."/>
        </authorList>
    </citation>
    <scope>NUCLEOTIDE SEQUENCE [LARGE SCALE GENOMIC DNA]</scope>
    <source>
        <strain evidence="8">SM-Chi-D1</strain>
    </source>
</reference>
<dbReference type="EMBL" id="CP019646">
    <property type="protein sequence ID" value="AQQ71476.1"/>
    <property type="molecule type" value="Genomic_DNA"/>
</dbReference>
<dbReference type="SUPFAM" id="SSF54523">
    <property type="entry name" value="Pili subunits"/>
    <property type="match status" value="1"/>
</dbReference>
<dbReference type="AlphaFoldDB" id="A0A1Q2MFK3"/>
<evidence type="ECO:0000256" key="1">
    <source>
        <dbReference type="ARBA" id="ARBA00004167"/>
    </source>
</evidence>
<dbReference type="PROSITE" id="PS00409">
    <property type="entry name" value="PROKAR_NTER_METHYL"/>
    <property type="match status" value="1"/>
</dbReference>
<evidence type="ECO:0000256" key="4">
    <source>
        <dbReference type="ARBA" id="ARBA00022989"/>
    </source>
</evidence>
<keyword evidence="8" id="KW-1185">Reference proteome</keyword>
<dbReference type="RefSeq" id="WP_146683646.1">
    <property type="nucleotide sequence ID" value="NZ_CP019646.1"/>
</dbReference>
<evidence type="ECO:0000256" key="5">
    <source>
        <dbReference type="ARBA" id="ARBA00023136"/>
    </source>
</evidence>
<dbReference type="Pfam" id="PF07963">
    <property type="entry name" value="N_methyl"/>
    <property type="match status" value="1"/>
</dbReference>
<evidence type="ECO:0000313" key="7">
    <source>
        <dbReference type="EMBL" id="AQQ71476.1"/>
    </source>
</evidence>
<keyword evidence="4 6" id="KW-1133">Transmembrane helix</keyword>
<proteinExistence type="predicted"/>
<evidence type="ECO:0000313" key="8">
    <source>
        <dbReference type="Proteomes" id="UP000188181"/>
    </source>
</evidence>
<evidence type="ECO:0000256" key="6">
    <source>
        <dbReference type="SAM" id="Phobius"/>
    </source>
</evidence>
<evidence type="ECO:0000256" key="2">
    <source>
        <dbReference type="ARBA" id="ARBA00022481"/>
    </source>
</evidence>
<dbReference type="Proteomes" id="UP000188181">
    <property type="component" value="Chromosome"/>
</dbReference>
<dbReference type="Gene3D" id="3.30.700.10">
    <property type="entry name" value="Glycoprotein, Type 4 Pilin"/>
    <property type="match status" value="1"/>
</dbReference>
<dbReference type="STRING" id="1851148.SMSP2_01850"/>
<dbReference type="PANTHER" id="PTHR30093">
    <property type="entry name" value="GENERAL SECRETION PATHWAY PROTEIN G"/>
    <property type="match status" value="1"/>
</dbReference>
<keyword evidence="2" id="KW-0488">Methylation</keyword>
<feature type="transmembrane region" description="Helical" evidence="6">
    <location>
        <begin position="7"/>
        <end position="29"/>
    </location>
</feature>
<protein>
    <submittedName>
        <fullName evidence="7">PilD-dependent protein PddA</fullName>
    </submittedName>
</protein>
<evidence type="ECO:0000256" key="3">
    <source>
        <dbReference type="ARBA" id="ARBA00022692"/>
    </source>
</evidence>
<dbReference type="InterPro" id="IPR012902">
    <property type="entry name" value="N_methyl_site"/>
</dbReference>
<dbReference type="PANTHER" id="PTHR30093:SF44">
    <property type="entry name" value="TYPE II SECRETION SYSTEM CORE PROTEIN G"/>
    <property type="match status" value="1"/>
</dbReference>
<gene>
    <name evidence="7" type="primary">xcpT_12</name>
    <name evidence="7" type="ORF">SMSP2_01850</name>
</gene>
<accession>A0A1Q2MFK3</accession>
<dbReference type="InterPro" id="IPR045584">
    <property type="entry name" value="Pilin-like"/>
</dbReference>
<dbReference type="GO" id="GO:0016020">
    <property type="term" value="C:membrane"/>
    <property type="evidence" value="ECO:0007669"/>
    <property type="project" value="UniProtKB-SubCell"/>
</dbReference>
<dbReference type="NCBIfam" id="TIGR02532">
    <property type="entry name" value="IV_pilin_GFxxxE"/>
    <property type="match status" value="1"/>
</dbReference>
<keyword evidence="5 6" id="KW-0472">Membrane</keyword>
<keyword evidence="3 6" id="KW-0812">Transmembrane</keyword>
<name>A0A1Q2MFK3_9BACT</name>
<comment type="subcellular location">
    <subcellularLocation>
        <location evidence="1">Membrane</location>
        <topology evidence="1">Single-pass membrane protein</topology>
    </subcellularLocation>
</comment>
<sequence length="294" mass="32923">MRKKGFTLIELLVVISIIALLMAILMPALSKARNQAKLVIDMANSKQIGTVLMVFKAENSDYVPILLNQHSQVPAKSRFLSLALRDHVQLGDSLDPEGFWGPAQLDEYFNSHIKDYYACPFVRNKASETTNTTGIKEIGSITLKGSAGSHTFKSLVYEGKRESYEPSLWWLKQDWEYTKNHPYGEPHGTAKYGSYRWFDDSDLARGWGSRSGNAEYLKLKRIRWSPNLAQHTGSRSASENIAFFCNAGQWDSWSTSGGGIVNYGSHKKGRYGGTVATFADGSVQWVEGTRIGWH</sequence>
<organism evidence="7 8">
    <name type="scientific">Limihaloglobus sulfuriphilus</name>
    <dbReference type="NCBI Taxonomy" id="1851148"/>
    <lineage>
        <taxon>Bacteria</taxon>
        <taxon>Pseudomonadati</taxon>
        <taxon>Planctomycetota</taxon>
        <taxon>Phycisphaerae</taxon>
        <taxon>Sedimentisphaerales</taxon>
        <taxon>Sedimentisphaeraceae</taxon>
        <taxon>Limihaloglobus</taxon>
    </lineage>
</organism>
<dbReference type="KEGG" id="pbas:SMSP2_01850"/>